<evidence type="ECO:0000313" key="2">
    <source>
        <dbReference type="EMBL" id="SFJ84922.1"/>
    </source>
</evidence>
<accession>A0A1I3UPN8</accession>
<dbReference type="PANTHER" id="PTHR38104:SF1">
    <property type="entry name" value="ANTI-SIGMA-E FACTOR RSEA"/>
    <property type="match status" value="1"/>
</dbReference>
<dbReference type="RefSeq" id="WP_091711453.1">
    <property type="nucleotide sequence ID" value="NZ_FOSH01000002.1"/>
</dbReference>
<dbReference type="InterPro" id="IPR005572">
    <property type="entry name" value="Anti-sigma_E_RseA_N"/>
</dbReference>
<dbReference type="GO" id="GO:0016989">
    <property type="term" value="F:sigma factor antagonist activity"/>
    <property type="evidence" value="ECO:0007669"/>
    <property type="project" value="InterPro"/>
</dbReference>
<feature type="domain" description="Anti sigma-E protein RseA N-terminal" evidence="1">
    <location>
        <begin position="5"/>
        <end position="84"/>
    </location>
</feature>
<dbReference type="CDD" id="cd16328">
    <property type="entry name" value="RseA_N"/>
    <property type="match status" value="1"/>
</dbReference>
<proteinExistence type="predicted"/>
<organism evidence="2 3">
    <name type="scientific">Methylophaga sulfidovorans</name>
    <dbReference type="NCBI Taxonomy" id="45496"/>
    <lineage>
        <taxon>Bacteria</taxon>
        <taxon>Pseudomonadati</taxon>
        <taxon>Pseudomonadota</taxon>
        <taxon>Gammaproteobacteria</taxon>
        <taxon>Thiotrichales</taxon>
        <taxon>Piscirickettsiaceae</taxon>
        <taxon>Methylophaga</taxon>
    </lineage>
</organism>
<reference evidence="3" key="1">
    <citation type="submission" date="2016-10" db="EMBL/GenBank/DDBJ databases">
        <authorList>
            <person name="Varghese N."/>
            <person name="Submissions S."/>
        </authorList>
    </citation>
    <scope>NUCLEOTIDE SEQUENCE [LARGE SCALE GENOMIC DNA]</scope>
    <source>
        <strain evidence="3">DSM 11578</strain>
    </source>
</reference>
<protein>
    <submittedName>
        <fullName evidence="2">Anti sigma-E protein RseA, N-terminal domain</fullName>
    </submittedName>
</protein>
<dbReference type="EMBL" id="FOSH01000002">
    <property type="protein sequence ID" value="SFJ84922.1"/>
    <property type="molecule type" value="Genomic_DNA"/>
</dbReference>
<evidence type="ECO:0000313" key="3">
    <source>
        <dbReference type="Proteomes" id="UP000198924"/>
    </source>
</evidence>
<dbReference type="Proteomes" id="UP000198924">
    <property type="component" value="Unassembled WGS sequence"/>
</dbReference>
<dbReference type="InterPro" id="IPR052383">
    <property type="entry name" value="Anti-sigma-E_RseA-like"/>
</dbReference>
<keyword evidence="3" id="KW-1185">Reference proteome</keyword>
<gene>
    <name evidence="2" type="ORF">SAMN04488079_10253</name>
</gene>
<dbReference type="Gene3D" id="1.10.10.880">
    <property type="entry name" value="Anti sigma-E protein RseA, N-terminal domain"/>
    <property type="match status" value="1"/>
</dbReference>
<name>A0A1I3UPN8_9GAMM</name>
<evidence type="ECO:0000259" key="1">
    <source>
        <dbReference type="Pfam" id="PF03872"/>
    </source>
</evidence>
<dbReference type="AlphaFoldDB" id="A0A1I3UPN8"/>
<dbReference type="InterPro" id="IPR036147">
    <property type="entry name" value="Anti-sigma_E_RseA_N_sf"/>
</dbReference>
<dbReference type="OrthoDB" id="5298512at2"/>
<dbReference type="SUPFAM" id="SSF89069">
    <property type="entry name" value="N-terminal, cytoplasmic domain of anti-sigmaE factor RseA"/>
    <property type="match status" value="1"/>
</dbReference>
<dbReference type="PANTHER" id="PTHR38104">
    <property type="match status" value="1"/>
</dbReference>
<dbReference type="Pfam" id="PF03872">
    <property type="entry name" value="RseA_N"/>
    <property type="match status" value="1"/>
</dbReference>
<dbReference type="STRING" id="45496.SAMN04488079_10253"/>
<sequence>MTIKQQELLSAFVDGELNEQELDELLALMKSDDSAKQDYMRYQFSSDLLHGYVTEHKQIDLTDRIQQALSSDEPGVNVQPTENTQTAKVFALPDWFWKQTAGLAAAASIGALAVVGLMSQPQTVMPTTNMAQSEPMQQQTQVADSNRWTVGESEVEDRLNDYLVDHNEYAGASGLFSYARVVSYGEE</sequence>